<keyword evidence="1" id="KW-0732">Signal</keyword>
<dbReference type="AlphaFoldDB" id="A0A1Y6MAR2"/>
<feature type="chain" id="PRO_5013255403" description="GlyGly-CTERM sorting domain-containing protein" evidence="1">
    <location>
        <begin position="20"/>
        <end position="383"/>
    </location>
</feature>
<dbReference type="GO" id="GO:0008237">
    <property type="term" value="F:metallopeptidase activity"/>
    <property type="evidence" value="ECO:0007669"/>
    <property type="project" value="InterPro"/>
</dbReference>
<dbReference type="SUPFAM" id="SSF55486">
    <property type="entry name" value="Metalloproteases ('zincins'), catalytic domain"/>
    <property type="match status" value="1"/>
</dbReference>
<organism evidence="2 3">
    <name type="scientific">Photobacterium malacitanum</name>
    <dbReference type="NCBI Taxonomy" id="2204294"/>
    <lineage>
        <taxon>Bacteria</taxon>
        <taxon>Pseudomonadati</taxon>
        <taxon>Pseudomonadota</taxon>
        <taxon>Gammaproteobacteria</taxon>
        <taxon>Vibrionales</taxon>
        <taxon>Vibrionaceae</taxon>
        <taxon>Photobacterium</taxon>
    </lineage>
</organism>
<gene>
    <name evidence="2" type="ORF">PMAL9190_01095</name>
</gene>
<protein>
    <recommendedName>
        <fullName evidence="4">GlyGly-CTERM sorting domain-containing protein</fullName>
    </recommendedName>
</protein>
<dbReference type="Gene3D" id="3.40.390.10">
    <property type="entry name" value="Collagenase (Catalytic Domain)"/>
    <property type="match status" value="1"/>
</dbReference>
<dbReference type="Proteomes" id="UP000195963">
    <property type="component" value="Unassembled WGS sequence"/>
</dbReference>
<keyword evidence="3" id="KW-1185">Reference proteome</keyword>
<reference evidence="3" key="1">
    <citation type="submission" date="2017-06" db="EMBL/GenBank/DDBJ databases">
        <authorList>
            <person name="Rodrigo-Torres L."/>
            <person name="Arahal R.D."/>
            <person name="Lucena T."/>
        </authorList>
    </citation>
    <scope>NUCLEOTIDE SEQUENCE [LARGE SCALE GENOMIC DNA]</scope>
    <source>
        <strain evidence="3">CECT 9190</strain>
    </source>
</reference>
<evidence type="ECO:0008006" key="4">
    <source>
        <dbReference type="Google" id="ProtNLM"/>
    </source>
</evidence>
<evidence type="ECO:0000313" key="3">
    <source>
        <dbReference type="Proteomes" id="UP000195963"/>
    </source>
</evidence>
<accession>A0A1Y6MAR2</accession>
<dbReference type="Pfam" id="PF13574">
    <property type="entry name" value="Reprolysin_2"/>
    <property type="match status" value="1"/>
</dbReference>
<feature type="signal peptide" evidence="1">
    <location>
        <begin position="1"/>
        <end position="19"/>
    </location>
</feature>
<evidence type="ECO:0000313" key="2">
    <source>
        <dbReference type="EMBL" id="SMY33636.1"/>
    </source>
</evidence>
<proteinExistence type="predicted"/>
<sequence>MQKKKLCLLLAMFTGTVNAANFESPLILPTDLSNQPTASQWVVGHYQNIVQANRVWDHYNIDIHLVPATVTYLDYPYATIEEVSENIEQMIQNDPSIIKNTLTTFAAQLSNTTKGHARSPMGDEDFAEMNNTPLVLSADSVVNKRYQFVYAHEVGHTFGAKHTKANTANSTQELFKNGYGTKQCNAEGTTSLMSGFTSYNHANGLPFMNGQAGCDQGTADVAKLLNHSAIKKENLTPLTGVQTLVASPREDINAQQFEVTLTRSKDIDNAQQATVYVATKVHGDKQAALAPIEVSFAAGSKTTVVTLPFDQVYPLFDNADTNQGTYLVAVTDDEVMPASINLLDSNTQWPQNHDNGGGSGGSLSLFWLMMMSLAVYGRRKLSN</sequence>
<dbReference type="InterPro" id="IPR024079">
    <property type="entry name" value="MetalloPept_cat_dom_sf"/>
</dbReference>
<dbReference type="EMBL" id="FYAK01000002">
    <property type="protein sequence ID" value="SMY33636.1"/>
    <property type="molecule type" value="Genomic_DNA"/>
</dbReference>
<name>A0A1Y6MAR2_9GAMM</name>
<evidence type="ECO:0000256" key="1">
    <source>
        <dbReference type="SAM" id="SignalP"/>
    </source>
</evidence>
<dbReference type="RefSeq" id="WP_087844268.1">
    <property type="nucleotide sequence ID" value="NZ_FYAK01000002.1"/>
</dbReference>